<keyword evidence="1" id="KW-0732">Signal</keyword>
<evidence type="ECO:0000259" key="2">
    <source>
        <dbReference type="Pfam" id="PF04155"/>
    </source>
</evidence>
<feature type="chain" id="PRO_5005892351" evidence="1">
    <location>
        <begin position="23"/>
        <end position="268"/>
    </location>
</feature>
<protein>
    <submittedName>
        <fullName evidence="4">Ground-like domain-containing protein</fullName>
    </submittedName>
</protein>
<dbReference type="AlphaFoldDB" id="A0A0N4ZXL3"/>
<organism evidence="3 4">
    <name type="scientific">Parastrongyloides trichosuri</name>
    <name type="common">Possum-specific nematode worm</name>
    <dbReference type="NCBI Taxonomy" id="131310"/>
    <lineage>
        <taxon>Eukaryota</taxon>
        <taxon>Metazoa</taxon>
        <taxon>Ecdysozoa</taxon>
        <taxon>Nematoda</taxon>
        <taxon>Chromadorea</taxon>
        <taxon>Rhabditida</taxon>
        <taxon>Tylenchina</taxon>
        <taxon>Panagrolaimomorpha</taxon>
        <taxon>Strongyloidoidea</taxon>
        <taxon>Strongyloididae</taxon>
        <taxon>Parastrongyloides</taxon>
    </lineage>
</organism>
<dbReference type="PANTHER" id="PTHR31967">
    <property type="entry name" value="GROUNDHOG (HEDGEHOG-LIKE FAMILY)-RELATED"/>
    <property type="match status" value="1"/>
</dbReference>
<feature type="signal peptide" evidence="1">
    <location>
        <begin position="1"/>
        <end position="22"/>
    </location>
</feature>
<evidence type="ECO:0000256" key="1">
    <source>
        <dbReference type="SAM" id="SignalP"/>
    </source>
</evidence>
<dbReference type="WBParaSite" id="PTRK_0001342400.1">
    <property type="protein sequence ID" value="PTRK_0001342400.1"/>
    <property type="gene ID" value="PTRK_0001342400"/>
</dbReference>
<name>A0A0N4ZXL3_PARTI</name>
<dbReference type="InterPro" id="IPR007284">
    <property type="entry name" value="Ground-like_dom"/>
</dbReference>
<dbReference type="PANTHER" id="PTHR31967:SF18">
    <property type="entry name" value="GROUND-LIKE DOMAIN-CONTAINING PROTEIN"/>
    <property type="match status" value="1"/>
</dbReference>
<evidence type="ECO:0000313" key="3">
    <source>
        <dbReference type="Proteomes" id="UP000038045"/>
    </source>
</evidence>
<dbReference type="Pfam" id="PF04155">
    <property type="entry name" value="Ground-like"/>
    <property type="match status" value="1"/>
</dbReference>
<sequence>MYKNMFVKILIFYLVSIGYVHGSDGYETAPVAVKEASGYQSMPSPPAAQPTIKQVVNIPVANAPVENYNNNGNEGVQQEGGETNLEAPTITLPACFSTKSNETAFHDDKRSKNLRNVVRLDDPGTYTCCSWRLYEEMMNYIEKYYDSGKRRCNINRISTGLQYHLSKTFKRTFEAFVSLDYFESKSYYSGDMKCKFVHNDKVYMAFETPYESEEEMTKQFEKDIVVIQNYDKLNVGEIFTELDKALISKQRNVSESGDHSKNLSGVSL</sequence>
<evidence type="ECO:0000313" key="4">
    <source>
        <dbReference type="WBParaSite" id="PTRK_0001342400.1"/>
    </source>
</evidence>
<feature type="domain" description="Ground-like" evidence="2">
    <location>
        <begin position="126"/>
        <end position="206"/>
    </location>
</feature>
<reference evidence="4" key="1">
    <citation type="submission" date="2017-02" db="UniProtKB">
        <authorList>
            <consortium name="WormBaseParasite"/>
        </authorList>
    </citation>
    <scope>IDENTIFICATION</scope>
</reference>
<accession>A0A0N4ZXL3</accession>
<keyword evidence="3" id="KW-1185">Reference proteome</keyword>
<dbReference type="STRING" id="131310.A0A0N4ZXL3"/>
<dbReference type="Proteomes" id="UP000038045">
    <property type="component" value="Unplaced"/>
</dbReference>
<proteinExistence type="predicted"/>